<evidence type="ECO:0000256" key="1">
    <source>
        <dbReference type="SAM" id="SignalP"/>
    </source>
</evidence>
<feature type="domain" description="SnoaL-like" evidence="2">
    <location>
        <begin position="30"/>
        <end position="123"/>
    </location>
</feature>
<reference evidence="3 4" key="1">
    <citation type="journal article" date="2012" name="Appl. Environ. Microbiol.">
        <title>Draft genome sequence of a psychrotolerant sulfur-oxidizing bacterium, Sulfuricella denitrificans skB26, and proteomic insights into cold adaptation.</title>
        <authorList>
            <person name="Watanabe T."/>
            <person name="Kojima H."/>
            <person name="Fukui M."/>
        </authorList>
    </citation>
    <scope>NUCLEOTIDE SEQUENCE [LARGE SCALE GENOMIC DNA]</scope>
    <source>
        <strain evidence="4">skB26</strain>
    </source>
</reference>
<dbReference type="EMBL" id="AP013066">
    <property type="protein sequence ID" value="BAN34036.1"/>
    <property type="molecule type" value="Genomic_DNA"/>
</dbReference>
<feature type="signal peptide" evidence="1">
    <location>
        <begin position="1"/>
        <end position="22"/>
    </location>
</feature>
<protein>
    <recommendedName>
        <fullName evidence="2">SnoaL-like domain-containing protein</fullName>
    </recommendedName>
</protein>
<dbReference type="Gene3D" id="3.10.450.50">
    <property type="match status" value="1"/>
</dbReference>
<dbReference type="eggNOG" id="ENOG5032TQI">
    <property type="taxonomic scope" value="Bacteria"/>
</dbReference>
<keyword evidence="1" id="KW-0732">Signal</keyword>
<accession>S6AE73</accession>
<evidence type="ECO:0000259" key="2">
    <source>
        <dbReference type="Pfam" id="PF12680"/>
    </source>
</evidence>
<sequence>MNKKIHSFAAAILFSLSTAAFAGPADDASAHFKAIAAGNVEQIMQGYSGNATLQWVGGPLDGAYTGSDKIRETWEKFAKANAPLEVSMAKLEESANPKGSTVTANVEFKGKAAIKVRYVLVYREGKLVNEVWQIDPKLALGY</sequence>
<feature type="chain" id="PRO_5004545493" description="SnoaL-like domain-containing protein" evidence="1">
    <location>
        <begin position="23"/>
        <end position="142"/>
    </location>
</feature>
<gene>
    <name evidence="3" type="ORF">SCD_n00187</name>
</gene>
<dbReference type="Pfam" id="PF12680">
    <property type="entry name" value="SnoaL_2"/>
    <property type="match status" value="1"/>
</dbReference>
<keyword evidence="4" id="KW-1185">Reference proteome</keyword>
<dbReference type="InterPro" id="IPR037401">
    <property type="entry name" value="SnoaL-like"/>
</dbReference>
<dbReference type="SUPFAM" id="SSF54427">
    <property type="entry name" value="NTF2-like"/>
    <property type="match status" value="1"/>
</dbReference>
<dbReference type="Proteomes" id="UP000015559">
    <property type="component" value="Chromosome"/>
</dbReference>
<dbReference type="KEGG" id="sdr:SCD_n00187"/>
<dbReference type="AlphaFoldDB" id="S6AE73"/>
<dbReference type="STRING" id="1163617.SCD_n00187"/>
<dbReference type="RefSeq" id="WP_009207018.1">
    <property type="nucleotide sequence ID" value="NC_022357.1"/>
</dbReference>
<proteinExistence type="predicted"/>
<name>S6AE73_SULDS</name>
<dbReference type="HOGENOM" id="CLU_1821286_0_0_4"/>
<evidence type="ECO:0000313" key="3">
    <source>
        <dbReference type="EMBL" id="BAN34036.1"/>
    </source>
</evidence>
<organism evidence="3 4">
    <name type="scientific">Sulfuricella denitrificans (strain DSM 22764 / NBRC 105220 / skB26)</name>
    <dbReference type="NCBI Taxonomy" id="1163617"/>
    <lineage>
        <taxon>Bacteria</taxon>
        <taxon>Pseudomonadati</taxon>
        <taxon>Pseudomonadota</taxon>
        <taxon>Betaproteobacteria</taxon>
        <taxon>Nitrosomonadales</taxon>
        <taxon>Sulfuricellaceae</taxon>
        <taxon>Sulfuricella</taxon>
    </lineage>
</organism>
<dbReference type="InterPro" id="IPR032710">
    <property type="entry name" value="NTF2-like_dom_sf"/>
</dbReference>
<evidence type="ECO:0000313" key="4">
    <source>
        <dbReference type="Proteomes" id="UP000015559"/>
    </source>
</evidence>
<dbReference type="OrthoDB" id="8902994at2"/>